<sequence>SGAAPVRSLRRGRRQEPADGDRLAGYPGLRRRPHLHADGRAGSLLHPVHGRNLVGGDPRPRDHPAKAVADRSSSDPGEAAGCGAGGGGRRGLRPVPAGSRSTAVRFRPVGLLRTLQLRHRPWPQHRERHPRRLPRHRYDGRDRRGHDHRAGRPRADPRPGEAP</sequence>
<organism evidence="2 3">
    <name type="scientific">Photobacterium angustum (strain S14 / CCUG 15956)</name>
    <name type="common">Vibrio sp. (strain S14 / CCUG 15956)</name>
    <dbReference type="NCBI Taxonomy" id="314292"/>
    <lineage>
        <taxon>Bacteria</taxon>
        <taxon>Pseudomonadati</taxon>
        <taxon>Pseudomonadota</taxon>
        <taxon>Gammaproteobacteria</taxon>
        <taxon>Vibrionales</taxon>
        <taxon>Vibrionaceae</taxon>
        <taxon>Photobacterium</taxon>
    </lineage>
</organism>
<feature type="compositionally biased region" description="Basic and acidic residues" evidence="1">
    <location>
        <begin position="136"/>
        <end position="163"/>
    </location>
</feature>
<feature type="compositionally biased region" description="Basic residues" evidence="1">
    <location>
        <begin position="116"/>
        <end position="135"/>
    </location>
</feature>
<proteinExistence type="predicted"/>
<gene>
    <name evidence="2" type="ORF">VAS14_00033</name>
</gene>
<reference evidence="2 3" key="1">
    <citation type="journal article" date="2009" name="Proc. Natl. Acad. Sci. U.S.A.">
        <title>The genomic basis of trophic strategy in marine bacteria.</title>
        <authorList>
            <person name="Lauro F.M."/>
            <person name="McDougald D."/>
            <person name="Thomas T."/>
            <person name="Williams T.J."/>
            <person name="Egan S."/>
            <person name="Rice S."/>
            <person name="DeMaere M.Z."/>
            <person name="Ting L."/>
            <person name="Ertan H."/>
            <person name="Johnson J."/>
            <person name="Ferriera S."/>
            <person name="Lapidus A."/>
            <person name="Anderson I."/>
            <person name="Kyrpides N."/>
            <person name="Munk A.C."/>
            <person name="Detter C."/>
            <person name="Han C.S."/>
            <person name="Brown M.V."/>
            <person name="Robb F.T."/>
            <person name="Kjelleberg S."/>
            <person name="Cavicchioli R."/>
        </authorList>
    </citation>
    <scope>NUCLEOTIDE SEQUENCE [LARGE SCALE GENOMIC DNA]</scope>
    <source>
        <strain evidence="2 3">S14</strain>
    </source>
</reference>
<name>Q1ZJA2_PHOAS</name>
<dbReference type="AlphaFoldDB" id="Q1ZJA2"/>
<feature type="region of interest" description="Disordered" evidence="1">
    <location>
        <begin position="1"/>
        <end position="163"/>
    </location>
</feature>
<evidence type="ECO:0000313" key="3">
    <source>
        <dbReference type="Proteomes" id="UP000001603"/>
    </source>
</evidence>
<feature type="non-terminal residue" evidence="2">
    <location>
        <position position="1"/>
    </location>
</feature>
<dbReference type="HOGENOM" id="CLU_1622518_0_0_6"/>
<evidence type="ECO:0000313" key="2">
    <source>
        <dbReference type="EMBL" id="EAS62254.1"/>
    </source>
</evidence>
<accession>Q1ZJA2</accession>
<feature type="compositionally biased region" description="Basic and acidic residues" evidence="1">
    <location>
        <begin position="58"/>
        <end position="73"/>
    </location>
</feature>
<feature type="compositionally biased region" description="Gly residues" evidence="1">
    <location>
        <begin position="80"/>
        <end position="89"/>
    </location>
</feature>
<dbReference type="Proteomes" id="UP000001603">
    <property type="component" value="Unassembled WGS sequence"/>
</dbReference>
<evidence type="ECO:0000256" key="1">
    <source>
        <dbReference type="SAM" id="MobiDB-lite"/>
    </source>
</evidence>
<comment type="caution">
    <text evidence="2">The sequence shown here is derived from an EMBL/GenBank/DDBJ whole genome shotgun (WGS) entry which is preliminary data.</text>
</comment>
<protein>
    <submittedName>
        <fullName evidence="2">Uncharacterized protein</fullName>
    </submittedName>
</protein>
<dbReference type="EMBL" id="AAOJ01000032">
    <property type="protein sequence ID" value="EAS62254.1"/>
    <property type="molecule type" value="Genomic_DNA"/>
</dbReference>